<keyword evidence="2" id="KW-1185">Reference proteome</keyword>
<dbReference type="RefSeq" id="WP_189783474.1">
    <property type="nucleotide sequence ID" value="NZ_BNAT01000011.1"/>
</dbReference>
<reference evidence="1" key="1">
    <citation type="journal article" date="2014" name="Int. J. Syst. Evol. Microbiol.">
        <title>Complete genome sequence of Corynebacterium casei LMG S-19264T (=DSM 44701T), isolated from a smear-ripened cheese.</title>
        <authorList>
            <consortium name="US DOE Joint Genome Institute (JGI-PGF)"/>
            <person name="Walter F."/>
            <person name="Albersmeier A."/>
            <person name="Kalinowski J."/>
            <person name="Ruckert C."/>
        </authorList>
    </citation>
    <scope>NUCLEOTIDE SEQUENCE</scope>
    <source>
        <strain evidence="1">CGMCC 4.7403</strain>
    </source>
</reference>
<reference evidence="1" key="2">
    <citation type="submission" date="2020-09" db="EMBL/GenBank/DDBJ databases">
        <authorList>
            <person name="Sun Q."/>
            <person name="Zhou Y."/>
        </authorList>
    </citation>
    <scope>NUCLEOTIDE SEQUENCE</scope>
    <source>
        <strain evidence="1">CGMCC 4.7403</strain>
    </source>
</reference>
<dbReference type="Proteomes" id="UP000603227">
    <property type="component" value="Unassembled WGS sequence"/>
</dbReference>
<comment type="caution">
    <text evidence="1">The sequence shown here is derived from an EMBL/GenBank/DDBJ whole genome shotgun (WGS) entry which is preliminary data.</text>
</comment>
<accession>A0A919GRQ8</accession>
<name>A0A919GRQ8_9ACTN</name>
<sequence>MNQQGDTRVENPQGFIHTGPGHIYVNGGAHPQDSDKPAFRRVAEDQLQWLRRVLVEPVGMGKARSLLADTGTVVLDGAPGSGRTSAARVLLRECHRDCGVFHELLPGEEEELALHEPALVGTGDQLLLDLSAADDRQWSAARADLPALRKSVHEHQAHLVVVMPHGGTLDPDLQYYRVTIERPPGRQVLRRHLRMHGVPYEQYMRSDVTVDEFLGVERPMWEIADFADLVRRARETAQPDEGFAQWCATARSARNDRRREVAALVAELREAPQRALLIAVSMLHGAHADVIHRAAQLLLRTLRSPSDGVPLLQHKDLAERLAEISAHTGSSGHVRFEKLDYDSAVRAHLWDHMPDLRPHLGTWAASVVDLNDPHVVPAVRDGLVARLAGQYLRTGRGDGLASLAERWSVEATSRAGLEAAVHALTCGLEDPAHGREFRGRIYQWCAYRRLRGEFAQVLVRICADVLAASHPDQALLRLYYLARRERDPAQPALQALDDLVAGSHRLRRRLLDRLARSELHLSDLDIFLRASDPVPLTDSSDISRALVEENEVQRSLITCWYAVLAELPRATWQPHAARWLHRAADDTGHRGELLLDLLVRAAERCGGRRGEAFAALYASAREAERTAPGGPARSVETTELLLHKISVAQGLGPAAPPSASAKGTQP</sequence>
<dbReference type="AlphaFoldDB" id="A0A919GRQ8"/>
<proteinExistence type="predicted"/>
<organism evidence="1 2">
    <name type="scientific">Streptomyces capitiformicae</name>
    <dbReference type="NCBI Taxonomy" id="2014920"/>
    <lineage>
        <taxon>Bacteria</taxon>
        <taxon>Bacillati</taxon>
        <taxon>Actinomycetota</taxon>
        <taxon>Actinomycetes</taxon>
        <taxon>Kitasatosporales</taxon>
        <taxon>Streptomycetaceae</taxon>
        <taxon>Streptomyces</taxon>
    </lineage>
</organism>
<evidence type="ECO:0000313" key="2">
    <source>
        <dbReference type="Proteomes" id="UP000603227"/>
    </source>
</evidence>
<protein>
    <submittedName>
        <fullName evidence="1">Uncharacterized protein</fullName>
    </submittedName>
</protein>
<dbReference type="EMBL" id="BNAT01000011">
    <property type="protein sequence ID" value="GHH88816.1"/>
    <property type="molecule type" value="Genomic_DNA"/>
</dbReference>
<gene>
    <name evidence="1" type="ORF">GCM10017771_35730</name>
</gene>
<evidence type="ECO:0000313" key="1">
    <source>
        <dbReference type="EMBL" id="GHH88816.1"/>
    </source>
</evidence>